<dbReference type="AlphaFoldDB" id="A9WGR8"/>
<dbReference type="EnsemblBacteria" id="ABY36234">
    <property type="protein sequence ID" value="ABY36234"/>
    <property type="gene ID" value="Caur_3035"/>
</dbReference>
<organism evidence="1 2">
    <name type="scientific">Chloroflexus aurantiacus (strain ATCC 29366 / DSM 635 / J-10-fl)</name>
    <dbReference type="NCBI Taxonomy" id="324602"/>
    <lineage>
        <taxon>Bacteria</taxon>
        <taxon>Bacillati</taxon>
        <taxon>Chloroflexota</taxon>
        <taxon>Chloroflexia</taxon>
        <taxon>Chloroflexales</taxon>
        <taxon>Chloroflexineae</taxon>
        <taxon>Chloroflexaceae</taxon>
        <taxon>Chloroflexus</taxon>
    </lineage>
</organism>
<reference evidence="2" key="1">
    <citation type="journal article" date="2011" name="BMC Genomics">
        <title>Complete genome sequence of the filamentous anoxygenic phototrophic bacterium Chloroflexus aurantiacus.</title>
        <authorList>
            <person name="Tang K.H."/>
            <person name="Barry K."/>
            <person name="Chertkov O."/>
            <person name="Dalin E."/>
            <person name="Han C.S."/>
            <person name="Hauser L.J."/>
            <person name="Honchak B.M."/>
            <person name="Karbach L.E."/>
            <person name="Land M.L."/>
            <person name="Lapidus A."/>
            <person name="Larimer F.W."/>
            <person name="Mikhailova N."/>
            <person name="Pitluck S."/>
            <person name="Pierson B.K."/>
            <person name="Blankenship R.E."/>
        </authorList>
    </citation>
    <scope>NUCLEOTIDE SEQUENCE [LARGE SCALE GENOMIC DNA]</scope>
    <source>
        <strain evidence="2">ATCC 29366 / DSM 635 / J-10-fl</strain>
    </source>
</reference>
<name>A9WGR8_CHLAA</name>
<sequence>MLANRQQQSTRLLACWQSAAPVVSSRAELVALPARYACVVAFGVRQPCCRNSRAHDPARGTSLTLLVTEMLDVLVTIIETVKNE</sequence>
<dbReference type="InParanoid" id="A9WGR8"/>
<accession>A9WGR8</accession>
<evidence type="ECO:0000313" key="2">
    <source>
        <dbReference type="Proteomes" id="UP000002008"/>
    </source>
</evidence>
<dbReference type="HOGENOM" id="CLU_2521571_0_0_0"/>
<dbReference type="EMBL" id="CP000909">
    <property type="protein sequence ID" value="ABY36234.1"/>
    <property type="molecule type" value="Genomic_DNA"/>
</dbReference>
<gene>
    <name evidence="1" type="ordered locus">Caur_3035</name>
</gene>
<proteinExistence type="predicted"/>
<dbReference type="RefSeq" id="WP_012258887.1">
    <property type="nucleotide sequence ID" value="NC_010175.1"/>
</dbReference>
<dbReference type="KEGG" id="cau:Caur_3035"/>
<evidence type="ECO:0000313" key="1">
    <source>
        <dbReference type="EMBL" id="ABY36234.1"/>
    </source>
</evidence>
<keyword evidence="2" id="KW-1185">Reference proteome</keyword>
<protein>
    <submittedName>
        <fullName evidence="1">Uncharacterized protein</fullName>
    </submittedName>
</protein>
<dbReference type="Proteomes" id="UP000002008">
    <property type="component" value="Chromosome"/>
</dbReference>